<dbReference type="RefSeq" id="WP_244804985.1">
    <property type="nucleotide sequence ID" value="NZ_JALIEA010000017.1"/>
</dbReference>
<protein>
    <recommendedName>
        <fullName evidence="3">DNA-binding protein</fullName>
    </recommendedName>
</protein>
<comment type="caution">
    <text evidence="1">The sequence shown here is derived from an EMBL/GenBank/DDBJ whole genome shotgun (WGS) entry which is preliminary data.</text>
</comment>
<accession>A0A9X2AZM9</accession>
<sequence>MTTPDEFRTTLQHLAEYCALIEQDLQDSAYPAAASSNAGARPIGPKGKPPCSIVDLDYIIEDVAPRIKGWCFNLQESAHVTGLPVNRPLNVWVAWLSRHRVTLLDQDWGEDAADELRTLTRELHDRLHPKPDTKRPDVGEFATAEEIAHATGRSVASVRKWCQRHDVEHWDIGGVRQYRTSQVRYTYASDQ</sequence>
<proteinExistence type="predicted"/>
<dbReference type="EMBL" id="JALIEA010000017">
    <property type="protein sequence ID" value="MCJ7859256.1"/>
    <property type="molecule type" value="Genomic_DNA"/>
</dbReference>
<gene>
    <name evidence="1" type="ORF">MUN33_11125</name>
</gene>
<organism evidence="1 2">
    <name type="scientific">Corynebacterium kalidii</name>
    <dbReference type="NCBI Taxonomy" id="2931982"/>
    <lineage>
        <taxon>Bacteria</taxon>
        <taxon>Bacillati</taxon>
        <taxon>Actinomycetota</taxon>
        <taxon>Actinomycetes</taxon>
        <taxon>Mycobacteriales</taxon>
        <taxon>Corynebacteriaceae</taxon>
        <taxon>Corynebacterium</taxon>
    </lineage>
</organism>
<evidence type="ECO:0000313" key="2">
    <source>
        <dbReference type="Proteomes" id="UP001139207"/>
    </source>
</evidence>
<evidence type="ECO:0008006" key="3">
    <source>
        <dbReference type="Google" id="ProtNLM"/>
    </source>
</evidence>
<keyword evidence="2" id="KW-1185">Reference proteome</keyword>
<name>A0A9X2AZM9_9CORY</name>
<evidence type="ECO:0000313" key="1">
    <source>
        <dbReference type="EMBL" id="MCJ7859256.1"/>
    </source>
</evidence>
<reference evidence="1" key="1">
    <citation type="submission" date="2022-04" db="EMBL/GenBank/DDBJ databases">
        <title>Corynebacterium kalidii LD5P10.</title>
        <authorList>
            <person name="Sun J.Q."/>
        </authorList>
    </citation>
    <scope>NUCLEOTIDE SEQUENCE</scope>
    <source>
        <strain evidence="1">LD5P10</strain>
    </source>
</reference>
<dbReference type="AlphaFoldDB" id="A0A9X2AZM9"/>
<dbReference type="Proteomes" id="UP001139207">
    <property type="component" value="Unassembled WGS sequence"/>
</dbReference>